<protein>
    <submittedName>
        <fullName evidence="1">HAD-like protein</fullName>
    </submittedName>
</protein>
<dbReference type="NCBIfam" id="TIGR01509">
    <property type="entry name" value="HAD-SF-IA-v3"/>
    <property type="match status" value="1"/>
</dbReference>
<dbReference type="InterPro" id="IPR023198">
    <property type="entry name" value="PGP-like_dom2"/>
</dbReference>
<dbReference type="PANTHER" id="PTHR47829">
    <property type="entry name" value="HYDROLASE, PUTATIVE (AFU_ORTHOLOGUE AFUA_1G12880)-RELATED"/>
    <property type="match status" value="1"/>
</dbReference>
<dbReference type="Gene3D" id="3.40.50.1000">
    <property type="entry name" value="HAD superfamily/HAD-like"/>
    <property type="match status" value="1"/>
</dbReference>
<accession>A0A6A6XP97</accession>
<dbReference type="OrthoDB" id="1694274at2759"/>
<dbReference type="InterPro" id="IPR006439">
    <property type="entry name" value="HAD-SF_hydro_IA"/>
</dbReference>
<reference evidence="1" key="1">
    <citation type="journal article" date="2020" name="Stud. Mycol.">
        <title>101 Dothideomycetes genomes: a test case for predicting lifestyles and emergence of pathogens.</title>
        <authorList>
            <person name="Haridas S."/>
            <person name="Albert R."/>
            <person name="Binder M."/>
            <person name="Bloem J."/>
            <person name="Labutti K."/>
            <person name="Salamov A."/>
            <person name="Andreopoulos B."/>
            <person name="Baker S."/>
            <person name="Barry K."/>
            <person name="Bills G."/>
            <person name="Bluhm B."/>
            <person name="Cannon C."/>
            <person name="Castanera R."/>
            <person name="Culley D."/>
            <person name="Daum C."/>
            <person name="Ezra D."/>
            <person name="Gonzalez J."/>
            <person name="Henrissat B."/>
            <person name="Kuo A."/>
            <person name="Liang C."/>
            <person name="Lipzen A."/>
            <person name="Lutzoni F."/>
            <person name="Magnuson J."/>
            <person name="Mondo S."/>
            <person name="Nolan M."/>
            <person name="Ohm R."/>
            <person name="Pangilinan J."/>
            <person name="Park H.-J."/>
            <person name="Ramirez L."/>
            <person name="Alfaro M."/>
            <person name="Sun H."/>
            <person name="Tritt A."/>
            <person name="Yoshinaga Y."/>
            <person name="Zwiers L.-H."/>
            <person name="Turgeon B."/>
            <person name="Goodwin S."/>
            <person name="Spatafora J."/>
            <person name="Crous P."/>
            <person name="Grigoriev I."/>
        </authorList>
    </citation>
    <scope>NUCLEOTIDE SEQUENCE</scope>
    <source>
        <strain evidence="1">CBS 109.77</strain>
    </source>
</reference>
<dbReference type="InterPro" id="IPR052898">
    <property type="entry name" value="ACAD10-like"/>
</dbReference>
<dbReference type="EMBL" id="MU001789">
    <property type="protein sequence ID" value="KAF2798179.1"/>
    <property type="molecule type" value="Genomic_DNA"/>
</dbReference>
<name>A0A6A6XP97_9PLEO</name>
<dbReference type="InterPro" id="IPR023214">
    <property type="entry name" value="HAD_sf"/>
</dbReference>
<dbReference type="AlphaFoldDB" id="A0A6A6XP97"/>
<proteinExistence type="predicted"/>
<dbReference type="GO" id="GO:0016791">
    <property type="term" value="F:phosphatase activity"/>
    <property type="evidence" value="ECO:0007669"/>
    <property type="project" value="UniProtKB-ARBA"/>
</dbReference>
<dbReference type="SFLD" id="SFLDS00003">
    <property type="entry name" value="Haloacid_Dehalogenase"/>
    <property type="match status" value="1"/>
</dbReference>
<evidence type="ECO:0000313" key="1">
    <source>
        <dbReference type="EMBL" id="KAF2798179.1"/>
    </source>
</evidence>
<dbReference type="InterPro" id="IPR036412">
    <property type="entry name" value="HAD-like_sf"/>
</dbReference>
<dbReference type="Proteomes" id="UP000799757">
    <property type="component" value="Unassembled WGS sequence"/>
</dbReference>
<dbReference type="SFLD" id="SFLDG01129">
    <property type="entry name" value="C1.5:_HAD__Beta-PGM__Phosphata"/>
    <property type="match status" value="1"/>
</dbReference>
<dbReference type="PANTHER" id="PTHR47829:SF1">
    <property type="entry name" value="HAD FAMILY PHOSPHATASE"/>
    <property type="match status" value="1"/>
</dbReference>
<dbReference type="Pfam" id="PF00702">
    <property type="entry name" value="Hydrolase"/>
    <property type="match status" value="1"/>
</dbReference>
<sequence length="278" mass="31290">MVPPKAILFDIGGVCVISPFQAILDYELAHSIPVGWINHSIQKGPHDTGAWQLIERGECELNDEWFEKFKKQLSVSEHWSAYWRKTVGEGKAKARADGAVPPVPNINAKALFWEMMRTSRRPDPWMYPALKKLRKDFVLGALSNTVAFPTGILDDRGVLYTKGLTHLPAPNPHADDSEDIRDCFDVFISSAHVGLRKPDPKAYELAVKELDRVQRERGGQGVKADEVLFLDDIGVNLKWAKKSGLRTIKVDLGRTREAVRELELETGVKLLDEERAKL</sequence>
<dbReference type="SUPFAM" id="SSF56784">
    <property type="entry name" value="HAD-like"/>
    <property type="match status" value="1"/>
</dbReference>
<evidence type="ECO:0000313" key="2">
    <source>
        <dbReference type="Proteomes" id="UP000799757"/>
    </source>
</evidence>
<gene>
    <name evidence="1" type="ORF">K505DRAFT_414518</name>
</gene>
<organism evidence="1 2">
    <name type="scientific">Melanomma pulvis-pyrius CBS 109.77</name>
    <dbReference type="NCBI Taxonomy" id="1314802"/>
    <lineage>
        <taxon>Eukaryota</taxon>
        <taxon>Fungi</taxon>
        <taxon>Dikarya</taxon>
        <taxon>Ascomycota</taxon>
        <taxon>Pezizomycotina</taxon>
        <taxon>Dothideomycetes</taxon>
        <taxon>Pleosporomycetidae</taxon>
        <taxon>Pleosporales</taxon>
        <taxon>Melanommataceae</taxon>
        <taxon>Melanomma</taxon>
    </lineage>
</organism>
<keyword evidence="2" id="KW-1185">Reference proteome</keyword>
<dbReference type="Gene3D" id="1.10.150.240">
    <property type="entry name" value="Putative phosphatase, domain 2"/>
    <property type="match status" value="1"/>
</dbReference>